<dbReference type="GO" id="GO:0004553">
    <property type="term" value="F:hydrolase activity, hydrolyzing O-glycosyl compounds"/>
    <property type="evidence" value="ECO:0007669"/>
    <property type="project" value="UniProtKB-ARBA"/>
</dbReference>
<dbReference type="Proteomes" id="UP000294419">
    <property type="component" value="Chromosome"/>
</dbReference>
<dbReference type="Pfam" id="PF08787">
    <property type="entry name" value="Alginate_lyase2"/>
    <property type="match status" value="1"/>
</dbReference>
<dbReference type="InterPro" id="IPR014895">
    <property type="entry name" value="Alginate_lyase_2"/>
</dbReference>
<dbReference type="OrthoDB" id="4762924at2"/>
<organism evidence="2 3">
    <name type="scientific">Chryseobacterium salivictor</name>
    <dbReference type="NCBI Taxonomy" id="2547600"/>
    <lineage>
        <taxon>Bacteria</taxon>
        <taxon>Pseudomonadati</taxon>
        <taxon>Bacteroidota</taxon>
        <taxon>Flavobacteriia</taxon>
        <taxon>Flavobacteriales</taxon>
        <taxon>Weeksellaceae</taxon>
        <taxon>Chryseobacterium group</taxon>
        <taxon>Chryseobacterium</taxon>
    </lineage>
</organism>
<evidence type="ECO:0000313" key="3">
    <source>
        <dbReference type="Proteomes" id="UP000294419"/>
    </source>
</evidence>
<accession>A0A4P6ZFM0</accession>
<dbReference type="PROSITE" id="PS51257">
    <property type="entry name" value="PROKAR_LIPOPROTEIN"/>
    <property type="match status" value="1"/>
</dbReference>
<dbReference type="KEGG" id="csal:NBC122_01608"/>
<gene>
    <name evidence="2" type="ORF">NBC122_01608</name>
</gene>
<dbReference type="InterPro" id="IPR013320">
    <property type="entry name" value="ConA-like_dom_sf"/>
</dbReference>
<dbReference type="Gene3D" id="2.60.120.200">
    <property type="match status" value="1"/>
</dbReference>
<dbReference type="SUPFAM" id="SSF49899">
    <property type="entry name" value="Concanavalin A-like lectins/glucanases"/>
    <property type="match status" value="1"/>
</dbReference>
<protein>
    <recommendedName>
        <fullName evidence="1">Alginate lyase 2 domain-containing protein</fullName>
    </recommendedName>
</protein>
<dbReference type="EMBL" id="CP037954">
    <property type="protein sequence ID" value="QBO58423.1"/>
    <property type="molecule type" value="Genomic_DNA"/>
</dbReference>
<sequence>MKSVIFIAVAFITLGSCSRTGNTISDEIIDPVVANGFADISLSNWKVTLPVDENSDGSPDEYAAAQIQNGGYRNIPAIKPFMYDDTGDQSLVFYAYPSTSTSNSDYSRTELREMMNPTNTKTNWTLSKGGTMQGKLKVVSTTPDTSSSGNSFHRVIVMQIHGIISQADMAKYGFSSNAAPPLLKMFWIDGHLKAYKKTLVNNSTTGIDLYSSSSTIWTDISYDFGKVGYDPFEIKIVASTGKLEVTVNGNNTHVFQDTSLEKWPFENYFKAGNYLITTDPAAKSTVKYYKLNVTH</sequence>
<dbReference type="GO" id="GO:0005975">
    <property type="term" value="P:carbohydrate metabolic process"/>
    <property type="evidence" value="ECO:0007669"/>
    <property type="project" value="UniProtKB-ARBA"/>
</dbReference>
<dbReference type="AlphaFoldDB" id="A0A4P6ZFM0"/>
<dbReference type="RefSeq" id="WP_133439853.1">
    <property type="nucleotide sequence ID" value="NZ_CP037954.1"/>
</dbReference>
<evidence type="ECO:0000259" key="1">
    <source>
        <dbReference type="Pfam" id="PF08787"/>
    </source>
</evidence>
<reference evidence="2 3" key="1">
    <citation type="submission" date="2019-03" db="EMBL/GenBank/DDBJ databases">
        <authorList>
            <person name="Kim H."/>
            <person name="Yu S.-M."/>
        </authorList>
    </citation>
    <scope>NUCLEOTIDE SEQUENCE [LARGE SCALE GENOMIC DNA]</scope>
    <source>
        <strain evidence="2 3">NBC122</strain>
    </source>
</reference>
<proteinExistence type="predicted"/>
<keyword evidence="3" id="KW-1185">Reference proteome</keyword>
<evidence type="ECO:0000313" key="2">
    <source>
        <dbReference type="EMBL" id="QBO58423.1"/>
    </source>
</evidence>
<name>A0A4P6ZFM0_9FLAO</name>
<feature type="domain" description="Alginate lyase 2" evidence="1">
    <location>
        <begin position="40"/>
        <end position="295"/>
    </location>
</feature>